<dbReference type="InterPro" id="IPR044068">
    <property type="entry name" value="CB"/>
</dbReference>
<accession>A0A087CIU4</accession>
<dbReference type="InterPro" id="IPR013762">
    <property type="entry name" value="Integrase-like_cat_sf"/>
</dbReference>
<dbReference type="EMBL" id="JGZK01000023">
    <property type="protein sequence ID" value="KFI83194.1"/>
    <property type="molecule type" value="Genomic_DNA"/>
</dbReference>
<evidence type="ECO:0000256" key="3">
    <source>
        <dbReference type="PROSITE-ProRule" id="PRU01248"/>
    </source>
</evidence>
<feature type="domain" description="Core-binding (CB)" evidence="5">
    <location>
        <begin position="6"/>
        <end position="84"/>
    </location>
</feature>
<dbReference type="GO" id="GO:0006310">
    <property type="term" value="P:DNA recombination"/>
    <property type="evidence" value="ECO:0007669"/>
    <property type="project" value="UniProtKB-KW"/>
</dbReference>
<name>A0A087CIU4_9BIFI</name>
<proteinExistence type="predicted"/>
<dbReference type="InterPro" id="IPR002104">
    <property type="entry name" value="Integrase_catalytic"/>
</dbReference>
<sequence length="261" mass="28915">MKHRPEPWEPWVDAWVRYMESRRCGRSTIEYRRSRIYSFARYVGRIPADVTGRDVDFWLHRRGAGANTLRTDRCVLSSFFSWAASAGLRSDPVAAAPRFPRADAVKDIASEADMARGRAYWDGRSRMMVMLAGDVGLRRGEIAALRGSDLHADGHGRYLLDCGTGVRRRSVPVGTPLAHAISCRGVGYTFPGEKGLAHVCADTVWRSVRQAAGRSPDALRRRFAVNALHETGGDFTEVSRLMGMASVESLKGFIGDARGRS</sequence>
<dbReference type="InterPro" id="IPR011010">
    <property type="entry name" value="DNA_brk_join_enz"/>
</dbReference>
<dbReference type="SUPFAM" id="SSF56349">
    <property type="entry name" value="DNA breaking-rejoining enzymes"/>
    <property type="match status" value="1"/>
</dbReference>
<organism evidence="6 7">
    <name type="scientific">Bifidobacterium reuteri DSM 23975</name>
    <dbReference type="NCBI Taxonomy" id="1437610"/>
    <lineage>
        <taxon>Bacteria</taxon>
        <taxon>Bacillati</taxon>
        <taxon>Actinomycetota</taxon>
        <taxon>Actinomycetes</taxon>
        <taxon>Bifidobacteriales</taxon>
        <taxon>Bifidobacteriaceae</taxon>
        <taxon>Bifidobacterium</taxon>
    </lineage>
</organism>
<protein>
    <submittedName>
        <fullName evidence="6">Putative phage integrase family protein</fullName>
    </submittedName>
</protein>
<evidence type="ECO:0000259" key="5">
    <source>
        <dbReference type="PROSITE" id="PS51900"/>
    </source>
</evidence>
<evidence type="ECO:0000259" key="4">
    <source>
        <dbReference type="PROSITE" id="PS51898"/>
    </source>
</evidence>
<dbReference type="PROSITE" id="PS51898">
    <property type="entry name" value="TYR_RECOMBINASE"/>
    <property type="match status" value="1"/>
</dbReference>
<keyword evidence="2" id="KW-0233">DNA recombination</keyword>
<evidence type="ECO:0000313" key="6">
    <source>
        <dbReference type="EMBL" id="KFI83194.1"/>
    </source>
</evidence>
<feature type="domain" description="Tyr recombinase" evidence="4">
    <location>
        <begin position="95"/>
        <end position="261"/>
    </location>
</feature>
<dbReference type="Gene3D" id="1.10.150.130">
    <property type="match status" value="1"/>
</dbReference>
<keyword evidence="1 3" id="KW-0238">DNA-binding</keyword>
<dbReference type="Gene3D" id="1.10.443.10">
    <property type="entry name" value="Intergrase catalytic core"/>
    <property type="match status" value="1"/>
</dbReference>
<dbReference type="InterPro" id="IPR010998">
    <property type="entry name" value="Integrase_recombinase_N"/>
</dbReference>
<comment type="caution">
    <text evidence="6">The sequence shown here is derived from an EMBL/GenBank/DDBJ whole genome shotgun (WGS) entry which is preliminary data.</text>
</comment>
<gene>
    <name evidence="6" type="ORF">BREU_2193</name>
</gene>
<reference evidence="6 7" key="1">
    <citation type="submission" date="2014-03" db="EMBL/GenBank/DDBJ databases">
        <title>Genomics of Bifidobacteria.</title>
        <authorList>
            <person name="Ventura M."/>
            <person name="Milani C."/>
            <person name="Lugli G.A."/>
        </authorList>
    </citation>
    <scope>NUCLEOTIDE SEQUENCE [LARGE SCALE GENOMIC DNA]</scope>
    <source>
        <strain evidence="6 7">DSM 23975</strain>
    </source>
</reference>
<dbReference type="AlphaFoldDB" id="A0A087CIU4"/>
<dbReference type="GO" id="GO:0015074">
    <property type="term" value="P:DNA integration"/>
    <property type="evidence" value="ECO:0007669"/>
    <property type="project" value="InterPro"/>
</dbReference>
<dbReference type="Proteomes" id="UP000028984">
    <property type="component" value="Unassembled WGS sequence"/>
</dbReference>
<dbReference type="PROSITE" id="PS51900">
    <property type="entry name" value="CB"/>
    <property type="match status" value="1"/>
</dbReference>
<evidence type="ECO:0000256" key="2">
    <source>
        <dbReference type="ARBA" id="ARBA00023172"/>
    </source>
</evidence>
<evidence type="ECO:0000256" key="1">
    <source>
        <dbReference type="ARBA" id="ARBA00023125"/>
    </source>
</evidence>
<dbReference type="GO" id="GO:0003677">
    <property type="term" value="F:DNA binding"/>
    <property type="evidence" value="ECO:0007669"/>
    <property type="project" value="UniProtKB-UniRule"/>
</dbReference>
<evidence type="ECO:0000313" key="7">
    <source>
        <dbReference type="Proteomes" id="UP000028984"/>
    </source>
</evidence>
<keyword evidence="7" id="KW-1185">Reference proteome</keyword>
<dbReference type="eggNOG" id="COG4974">
    <property type="taxonomic scope" value="Bacteria"/>
</dbReference>